<dbReference type="EMBL" id="BART01011780">
    <property type="protein sequence ID" value="GAG88808.1"/>
    <property type="molecule type" value="Genomic_DNA"/>
</dbReference>
<accession>X1BXA0</accession>
<comment type="caution">
    <text evidence="2">The sequence shown here is derived from an EMBL/GenBank/DDBJ whole genome shotgun (WGS) entry which is preliminary data.</text>
</comment>
<dbReference type="PANTHER" id="PTHR12994:SF17">
    <property type="entry name" value="LD30995P"/>
    <property type="match status" value="1"/>
</dbReference>
<dbReference type="GO" id="GO:0006508">
    <property type="term" value="P:proteolysis"/>
    <property type="evidence" value="ECO:0007669"/>
    <property type="project" value="InterPro"/>
</dbReference>
<feature type="non-terminal residue" evidence="2">
    <location>
        <position position="173"/>
    </location>
</feature>
<dbReference type="GO" id="GO:0016805">
    <property type="term" value="F:dipeptidase activity"/>
    <property type="evidence" value="ECO:0007669"/>
    <property type="project" value="InterPro"/>
</dbReference>
<dbReference type="AlphaFoldDB" id="X1BXA0"/>
<dbReference type="Pfam" id="PF03577">
    <property type="entry name" value="Peptidase_C69"/>
    <property type="match status" value="1"/>
</dbReference>
<feature type="region of interest" description="Disordered" evidence="1">
    <location>
        <begin position="46"/>
        <end position="66"/>
    </location>
</feature>
<gene>
    <name evidence="2" type="ORF">S01H4_24905</name>
</gene>
<dbReference type="InterPro" id="IPR005322">
    <property type="entry name" value="Peptidase_C69"/>
</dbReference>
<dbReference type="PANTHER" id="PTHR12994">
    <property type="entry name" value="SECERNIN"/>
    <property type="match status" value="1"/>
</dbReference>
<sequence length="173" mass="18950">MRFKRLSLVVATLTLVLILSGLLVYSNSEQEFEETSSCTAIAVSPEASADGSSMTTHTDDSGTDTFHVSMIPAADYEPGTMRPVLKNTDDGPFRQLRDILFSPGEIPQVAHTYAYTNASYSFQNEMQVGMGESTIGGQRDLRNSDGWFEVVELQRIALERASTAREAIQIMGS</sequence>
<proteinExistence type="predicted"/>
<protein>
    <submittedName>
        <fullName evidence="2">Uncharacterized protein</fullName>
    </submittedName>
</protein>
<reference evidence="2" key="1">
    <citation type="journal article" date="2014" name="Front. Microbiol.">
        <title>High frequency of phylogenetically diverse reductive dehalogenase-homologous genes in deep subseafloor sedimentary metagenomes.</title>
        <authorList>
            <person name="Kawai M."/>
            <person name="Futagami T."/>
            <person name="Toyoda A."/>
            <person name="Takaki Y."/>
            <person name="Nishi S."/>
            <person name="Hori S."/>
            <person name="Arai W."/>
            <person name="Tsubouchi T."/>
            <person name="Morono Y."/>
            <person name="Uchiyama I."/>
            <person name="Ito T."/>
            <person name="Fujiyama A."/>
            <person name="Inagaki F."/>
            <person name="Takami H."/>
        </authorList>
    </citation>
    <scope>NUCLEOTIDE SEQUENCE</scope>
    <source>
        <strain evidence="2">Expedition CK06-06</strain>
    </source>
</reference>
<evidence type="ECO:0000256" key="1">
    <source>
        <dbReference type="SAM" id="MobiDB-lite"/>
    </source>
</evidence>
<evidence type="ECO:0000313" key="2">
    <source>
        <dbReference type="EMBL" id="GAG88808.1"/>
    </source>
</evidence>
<name>X1BXA0_9ZZZZ</name>
<dbReference type="GO" id="GO:0070004">
    <property type="term" value="F:cysteine-type exopeptidase activity"/>
    <property type="evidence" value="ECO:0007669"/>
    <property type="project" value="InterPro"/>
</dbReference>
<organism evidence="2">
    <name type="scientific">marine sediment metagenome</name>
    <dbReference type="NCBI Taxonomy" id="412755"/>
    <lineage>
        <taxon>unclassified sequences</taxon>
        <taxon>metagenomes</taxon>
        <taxon>ecological metagenomes</taxon>
    </lineage>
</organism>